<dbReference type="GO" id="GO:0006335">
    <property type="term" value="P:DNA replication-dependent chromatin assembly"/>
    <property type="evidence" value="ECO:0007669"/>
    <property type="project" value="TreeGrafter"/>
</dbReference>
<feature type="region of interest" description="Disordered" evidence="11">
    <location>
        <begin position="200"/>
        <end position="284"/>
    </location>
</feature>
<dbReference type="InterPro" id="IPR017282">
    <property type="entry name" value="Hist_deposition_Asf1"/>
</dbReference>
<dbReference type="EMBL" id="CAJPDS010000033">
    <property type="protein sequence ID" value="CAF9923411.1"/>
    <property type="molecule type" value="Genomic_DNA"/>
</dbReference>
<comment type="similarity">
    <text evidence="3 10">Belongs to the ASF1 family.</text>
</comment>
<evidence type="ECO:0000256" key="7">
    <source>
        <dbReference type="ARBA" id="ARBA00023163"/>
    </source>
</evidence>
<proteinExistence type="inferred from homology"/>
<dbReference type="InterPro" id="IPR006818">
    <property type="entry name" value="ASF1-like"/>
</dbReference>
<evidence type="ECO:0000256" key="9">
    <source>
        <dbReference type="ARBA" id="ARBA00023242"/>
    </source>
</evidence>
<comment type="function">
    <text evidence="1 10">Histone chaperone that facilitates histone deposition and histone exchange and removal during nucleosome assembly and disassembly.</text>
</comment>
<dbReference type="AlphaFoldDB" id="A0A8H3FCE5"/>
<dbReference type="InterPro" id="IPR036747">
    <property type="entry name" value="ASF1-like_sf"/>
</dbReference>
<evidence type="ECO:0000313" key="13">
    <source>
        <dbReference type="Proteomes" id="UP000664521"/>
    </source>
</evidence>
<gene>
    <name evidence="12" type="primary">ASF1</name>
    <name evidence="12" type="ORF">HETSPECPRED_005317</name>
</gene>
<evidence type="ECO:0000256" key="6">
    <source>
        <dbReference type="ARBA" id="ARBA00023015"/>
    </source>
</evidence>
<evidence type="ECO:0000313" key="12">
    <source>
        <dbReference type="EMBL" id="CAF9923411.1"/>
    </source>
</evidence>
<accession>A0A8H3FCE5</accession>
<dbReference type="PANTHER" id="PTHR12040">
    <property type="entry name" value="ANTI-SILENCING PROTEIN 1"/>
    <property type="match status" value="1"/>
</dbReference>
<dbReference type="GO" id="GO:0006337">
    <property type="term" value="P:nucleosome disassembly"/>
    <property type="evidence" value="ECO:0007669"/>
    <property type="project" value="InterPro"/>
</dbReference>
<evidence type="ECO:0000256" key="1">
    <source>
        <dbReference type="ARBA" id="ARBA00003961"/>
    </source>
</evidence>
<feature type="compositionally biased region" description="Acidic residues" evidence="11">
    <location>
        <begin position="218"/>
        <end position="257"/>
    </location>
</feature>
<dbReference type="PANTHER" id="PTHR12040:SF0">
    <property type="entry name" value="HISTONE CHAPERONE ASF1"/>
    <property type="match status" value="1"/>
</dbReference>
<dbReference type="OrthoDB" id="29755at2759"/>
<keyword evidence="7" id="KW-0804">Transcription</keyword>
<dbReference type="Proteomes" id="UP000664521">
    <property type="component" value="Unassembled WGS sequence"/>
</dbReference>
<dbReference type="Pfam" id="PF04729">
    <property type="entry name" value="ASF1_hist_chap"/>
    <property type="match status" value="1"/>
</dbReference>
<evidence type="ECO:0000256" key="4">
    <source>
        <dbReference type="ARBA" id="ARBA00011705"/>
    </source>
</evidence>
<feature type="region of interest" description="Disordered" evidence="11">
    <location>
        <begin position="156"/>
        <end position="176"/>
    </location>
</feature>
<keyword evidence="8" id="KW-0143">Chaperone</keyword>
<keyword evidence="6" id="KW-0805">Transcription regulation</keyword>
<evidence type="ECO:0000256" key="11">
    <source>
        <dbReference type="SAM" id="MobiDB-lite"/>
    </source>
</evidence>
<dbReference type="GO" id="GO:0005634">
    <property type="term" value="C:nucleus"/>
    <property type="evidence" value="ECO:0007669"/>
    <property type="project" value="UniProtKB-SubCell"/>
</dbReference>
<dbReference type="PIRSF" id="PIRSF037759">
    <property type="entry name" value="Histone_Asf1"/>
    <property type="match status" value="1"/>
</dbReference>
<keyword evidence="13" id="KW-1185">Reference proteome</keyword>
<dbReference type="SUPFAM" id="SSF101546">
    <property type="entry name" value="ASF1-like"/>
    <property type="match status" value="1"/>
</dbReference>
<comment type="subcellular location">
    <subcellularLocation>
        <location evidence="2 10">Nucleus</location>
    </subcellularLocation>
</comment>
<reference evidence="12" key="1">
    <citation type="submission" date="2021-03" db="EMBL/GenBank/DDBJ databases">
        <authorList>
            <person name="Tagirdzhanova G."/>
        </authorList>
    </citation>
    <scope>NUCLEOTIDE SEQUENCE</scope>
</reference>
<organism evidence="12 13">
    <name type="scientific">Heterodermia speciosa</name>
    <dbReference type="NCBI Taxonomy" id="116794"/>
    <lineage>
        <taxon>Eukaryota</taxon>
        <taxon>Fungi</taxon>
        <taxon>Dikarya</taxon>
        <taxon>Ascomycota</taxon>
        <taxon>Pezizomycotina</taxon>
        <taxon>Lecanoromycetes</taxon>
        <taxon>OSLEUM clade</taxon>
        <taxon>Lecanoromycetidae</taxon>
        <taxon>Caliciales</taxon>
        <taxon>Physciaceae</taxon>
        <taxon>Heterodermia</taxon>
    </lineage>
</organism>
<dbReference type="GO" id="GO:0000785">
    <property type="term" value="C:chromatin"/>
    <property type="evidence" value="ECO:0007669"/>
    <property type="project" value="TreeGrafter"/>
</dbReference>
<evidence type="ECO:0000256" key="8">
    <source>
        <dbReference type="ARBA" id="ARBA00023186"/>
    </source>
</evidence>
<keyword evidence="9" id="KW-0539">Nucleus</keyword>
<comment type="caution">
    <text evidence="12">The sequence shown here is derived from an EMBL/GenBank/DDBJ whole genome shotgun (WGS) entry which is preliminary data.</text>
</comment>
<evidence type="ECO:0000256" key="5">
    <source>
        <dbReference type="ARBA" id="ARBA00022853"/>
    </source>
</evidence>
<name>A0A8H3FCE5_9LECA</name>
<sequence length="284" mass="31279">MSVVSLLGVKVLNNPAPFDSKYQFEITFECLENLKNDLEWKVTYVGSATSSEHDQELDSLLVGPVPVGVNKFIFEADSPNLKRIPDSEILGVTVILLSCSYDDREFVRVGYYVNNEYDSEELNTEPPSKVDIKRVRRNVLAEKPRVTRFAIKWDTDDSAPAQYPPDQPEADVGIDDGLNYGAEEVELEEGLKAELAQLPPEEDEEMDGAADTAGAKADDDESDAGSEDLEAESSGSEDEEEEAEDGDEEMDMGEDGETAPQGQANGQMKEQPAHPQQQGEVMVH</sequence>
<evidence type="ECO:0000256" key="10">
    <source>
        <dbReference type="PIRNR" id="PIRNR037759"/>
    </source>
</evidence>
<dbReference type="FunFam" id="2.60.40.1490:FF:000001">
    <property type="entry name" value="Histone chaperone ASF1"/>
    <property type="match status" value="1"/>
</dbReference>
<evidence type="ECO:0000256" key="2">
    <source>
        <dbReference type="ARBA" id="ARBA00004123"/>
    </source>
</evidence>
<evidence type="ECO:0000256" key="3">
    <source>
        <dbReference type="ARBA" id="ARBA00006051"/>
    </source>
</evidence>
<feature type="compositionally biased region" description="Polar residues" evidence="11">
    <location>
        <begin position="260"/>
        <end position="284"/>
    </location>
</feature>
<dbReference type="GO" id="GO:0042393">
    <property type="term" value="F:histone binding"/>
    <property type="evidence" value="ECO:0007669"/>
    <property type="project" value="InterPro"/>
</dbReference>
<keyword evidence="5" id="KW-0156">Chromatin regulator</keyword>
<comment type="subunit">
    <text evidence="4">Interacts with histone H3 and histone H4.</text>
</comment>
<dbReference type="Gene3D" id="2.60.40.1490">
    <property type="entry name" value="Histone chaperone ASF1-like"/>
    <property type="match status" value="1"/>
</dbReference>
<protein>
    <recommendedName>
        <fullName evidence="10">Histone chaperone</fullName>
    </recommendedName>
</protein>
<dbReference type="GO" id="GO:0006334">
    <property type="term" value="P:nucleosome assembly"/>
    <property type="evidence" value="ECO:0007669"/>
    <property type="project" value="InterPro"/>
</dbReference>